<protein>
    <submittedName>
        <fullName evidence="1">Uncharacterized protein</fullName>
    </submittedName>
</protein>
<evidence type="ECO:0000313" key="1">
    <source>
        <dbReference type="EMBL" id="CAD8083635.1"/>
    </source>
</evidence>
<dbReference type="Proteomes" id="UP000692954">
    <property type="component" value="Unassembled WGS sequence"/>
</dbReference>
<dbReference type="EMBL" id="CAJJDN010000045">
    <property type="protein sequence ID" value="CAD8083635.1"/>
    <property type="molecule type" value="Genomic_DNA"/>
</dbReference>
<dbReference type="AlphaFoldDB" id="A0A8S1N3P2"/>
<accession>A0A8S1N3P2</accession>
<name>A0A8S1N3P2_9CILI</name>
<sequence>MNYLNILKYITKKGKQQRGVRERKQLPMYSKITKKTITLFMNLIHSML</sequence>
<comment type="caution">
    <text evidence="1">The sequence shown here is derived from an EMBL/GenBank/DDBJ whole genome shotgun (WGS) entry which is preliminary data.</text>
</comment>
<evidence type="ECO:0000313" key="2">
    <source>
        <dbReference type="Proteomes" id="UP000692954"/>
    </source>
</evidence>
<proteinExistence type="predicted"/>
<reference evidence="1" key="1">
    <citation type="submission" date="2021-01" db="EMBL/GenBank/DDBJ databases">
        <authorList>
            <consortium name="Genoscope - CEA"/>
            <person name="William W."/>
        </authorList>
    </citation>
    <scope>NUCLEOTIDE SEQUENCE</scope>
</reference>
<keyword evidence="2" id="KW-1185">Reference proteome</keyword>
<gene>
    <name evidence="1" type="ORF">PSON_ATCC_30995.1.T0450186</name>
</gene>
<organism evidence="1 2">
    <name type="scientific">Paramecium sonneborni</name>
    <dbReference type="NCBI Taxonomy" id="65129"/>
    <lineage>
        <taxon>Eukaryota</taxon>
        <taxon>Sar</taxon>
        <taxon>Alveolata</taxon>
        <taxon>Ciliophora</taxon>
        <taxon>Intramacronucleata</taxon>
        <taxon>Oligohymenophorea</taxon>
        <taxon>Peniculida</taxon>
        <taxon>Parameciidae</taxon>
        <taxon>Paramecium</taxon>
    </lineage>
</organism>